<dbReference type="AlphaFoldDB" id="A0A142ERZ7"/>
<sequence length="252" mass="26342">MKKLENKVAVVTGAASGMGKAIAVLFAQEGAKVIVADLIAADAEEVADQIRHSGGHALGLKCDVSDEDQVKKMVHAAIHEFGSLDILVNNAGIMDDFMPLEKVTDKLWEKIMAVNVNGPFYASRLAITQMVQQGKGVIINISSVGGVSGARAGLAYTTSKHALVGMSKNIGFMYAKKGIRCNVIAPGGVNTNIMRDAKPDQEGAALCSSGAGSMPRMGESEEIAKVALFLASDDSSFVNGEVVVADGGWLAY</sequence>
<dbReference type="EMBL" id="CP012836">
    <property type="protein sequence ID" value="AMQ57902.1"/>
    <property type="molecule type" value="Genomic_DNA"/>
</dbReference>
<dbReference type="Pfam" id="PF13561">
    <property type="entry name" value="adh_short_C2"/>
    <property type="match status" value="1"/>
</dbReference>
<keyword evidence="2" id="KW-0560">Oxidoreductase</keyword>
<comment type="similarity">
    <text evidence="1">Belongs to the short-chain dehydrogenases/reductases (SDR) family.</text>
</comment>
<dbReference type="Proteomes" id="UP000073816">
    <property type="component" value="Chromosome"/>
</dbReference>
<dbReference type="PROSITE" id="PS00061">
    <property type="entry name" value="ADH_SHORT"/>
    <property type="match status" value="1"/>
</dbReference>
<dbReference type="FunFam" id="3.40.50.720:FF:000084">
    <property type="entry name" value="Short-chain dehydrogenase reductase"/>
    <property type="match status" value="1"/>
</dbReference>
<dbReference type="PANTHER" id="PTHR24321:SF8">
    <property type="entry name" value="ESTRADIOL 17-BETA-DEHYDROGENASE 8-RELATED"/>
    <property type="match status" value="1"/>
</dbReference>
<dbReference type="InterPro" id="IPR002347">
    <property type="entry name" value="SDR_fam"/>
</dbReference>
<dbReference type="CDD" id="cd05233">
    <property type="entry name" value="SDR_c"/>
    <property type="match status" value="1"/>
</dbReference>
<dbReference type="PATRIC" id="fig|1727163.4.peg.3298"/>
<dbReference type="NCBIfam" id="NF009466">
    <property type="entry name" value="PRK12826.1-2"/>
    <property type="match status" value="1"/>
</dbReference>
<protein>
    <submittedName>
        <fullName evidence="3">3-ketoacyl-ACP reductase</fullName>
    </submittedName>
</protein>
<evidence type="ECO:0000313" key="4">
    <source>
        <dbReference type="Proteomes" id="UP000073816"/>
    </source>
</evidence>
<dbReference type="PRINTS" id="PR00081">
    <property type="entry name" value="GDHRDH"/>
</dbReference>
<dbReference type="OrthoDB" id="9788235at2"/>
<dbReference type="PRINTS" id="PR00080">
    <property type="entry name" value="SDRFAMILY"/>
</dbReference>
<dbReference type="GO" id="GO:0016491">
    <property type="term" value="F:oxidoreductase activity"/>
    <property type="evidence" value="ECO:0007669"/>
    <property type="project" value="UniProtKB-KW"/>
</dbReference>
<dbReference type="SUPFAM" id="SSF51735">
    <property type="entry name" value="NAD(P)-binding Rossmann-fold domains"/>
    <property type="match status" value="1"/>
</dbReference>
<dbReference type="Gene3D" id="3.40.50.720">
    <property type="entry name" value="NAD(P)-binding Rossmann-like Domain"/>
    <property type="match status" value="1"/>
</dbReference>
<accession>A0A142ERZ7</accession>
<dbReference type="KEGG" id="alm:AO498_15720"/>
<dbReference type="STRING" id="1727163.AO498_15720"/>
<evidence type="ECO:0000256" key="1">
    <source>
        <dbReference type="ARBA" id="ARBA00006484"/>
    </source>
</evidence>
<evidence type="ECO:0000256" key="2">
    <source>
        <dbReference type="ARBA" id="ARBA00023002"/>
    </source>
</evidence>
<gene>
    <name evidence="3" type="ORF">AO498_15720</name>
</gene>
<name>A0A142ERZ7_9BACT</name>
<dbReference type="InterPro" id="IPR036291">
    <property type="entry name" value="NAD(P)-bd_dom_sf"/>
</dbReference>
<reference evidence="3 4" key="2">
    <citation type="journal article" date="2016" name="Genome Announc.">
        <title>Complete Genome Sequence of Algoriphagus sp. Strain M8-2, Isolated from a Brackish Lake.</title>
        <authorList>
            <person name="Muraguchi Y."/>
            <person name="Kushimoto K."/>
            <person name="Ohtsubo Y."/>
            <person name="Suzuki T."/>
            <person name="Dohra H."/>
            <person name="Kimbara K."/>
            <person name="Shintani M."/>
        </authorList>
    </citation>
    <scope>NUCLEOTIDE SEQUENCE [LARGE SCALE GENOMIC DNA]</scope>
    <source>
        <strain evidence="3 4">M8-2</strain>
    </source>
</reference>
<evidence type="ECO:0000313" key="3">
    <source>
        <dbReference type="EMBL" id="AMQ57902.1"/>
    </source>
</evidence>
<dbReference type="RefSeq" id="WP_067550578.1">
    <property type="nucleotide sequence ID" value="NZ_CP012836.1"/>
</dbReference>
<organism evidence="3 4">
    <name type="scientific">Algoriphagus sanaruensis</name>
    <dbReference type="NCBI Taxonomy" id="1727163"/>
    <lineage>
        <taxon>Bacteria</taxon>
        <taxon>Pseudomonadati</taxon>
        <taxon>Bacteroidota</taxon>
        <taxon>Cytophagia</taxon>
        <taxon>Cytophagales</taxon>
        <taxon>Cyclobacteriaceae</taxon>
        <taxon>Algoriphagus</taxon>
    </lineage>
</organism>
<reference evidence="4" key="1">
    <citation type="submission" date="2015-09" db="EMBL/GenBank/DDBJ databases">
        <title>Complete sequence of Algoriphagus sp. M8-2.</title>
        <authorList>
            <person name="Shintani M."/>
        </authorList>
    </citation>
    <scope>NUCLEOTIDE SEQUENCE [LARGE SCALE GENOMIC DNA]</scope>
    <source>
        <strain evidence="4">M8-2</strain>
    </source>
</reference>
<keyword evidence="4" id="KW-1185">Reference proteome</keyword>
<proteinExistence type="inferred from homology"/>
<dbReference type="InterPro" id="IPR020904">
    <property type="entry name" value="Sc_DH/Rdtase_CS"/>
</dbReference>
<dbReference type="PANTHER" id="PTHR24321">
    <property type="entry name" value="DEHYDROGENASES, SHORT CHAIN"/>
    <property type="match status" value="1"/>
</dbReference>
<dbReference type="NCBIfam" id="NF005559">
    <property type="entry name" value="PRK07231.1"/>
    <property type="match status" value="1"/>
</dbReference>